<name>A0A2G4TY13_YERBE</name>
<accession>A0A2G4TY13</accession>
<sequence>MIYSAINVIYGENGYRNVNDQINIMHTGSYLKLSKWRLNVNQPNTLVIRSTEKGSAGGVSFFA</sequence>
<protein>
    <submittedName>
        <fullName evidence="1">Uncharacterized protein</fullName>
    </submittedName>
</protein>
<evidence type="ECO:0000313" key="2">
    <source>
        <dbReference type="Proteomes" id="UP000229378"/>
    </source>
</evidence>
<proteinExistence type="predicted"/>
<dbReference type="Proteomes" id="UP000229378">
    <property type="component" value="Unassembled WGS sequence"/>
</dbReference>
<dbReference type="AlphaFoldDB" id="A0A2G4TY13"/>
<dbReference type="EMBL" id="PEHN01000032">
    <property type="protein sequence ID" value="PHZ25951.1"/>
    <property type="molecule type" value="Genomic_DNA"/>
</dbReference>
<comment type="caution">
    <text evidence="1">The sequence shown here is derived from an EMBL/GenBank/DDBJ whole genome shotgun (WGS) entry which is preliminary data.</text>
</comment>
<reference evidence="1 2" key="1">
    <citation type="submission" date="2017-10" db="EMBL/GenBank/DDBJ databases">
        <authorList>
            <person name="Banno H."/>
            <person name="Chua N.-H."/>
        </authorList>
    </citation>
    <scope>NUCLEOTIDE SEQUENCE [LARGE SCALE GENOMIC DNA]</scope>
    <source>
        <strain evidence="1 2">SCPM-O-B-7607</strain>
    </source>
</reference>
<evidence type="ECO:0000313" key="1">
    <source>
        <dbReference type="EMBL" id="PHZ25951.1"/>
    </source>
</evidence>
<gene>
    <name evidence="1" type="ORF">CS533_18770</name>
</gene>
<organism evidence="1 2">
    <name type="scientific">Yersinia bercovieri</name>
    <dbReference type="NCBI Taxonomy" id="634"/>
    <lineage>
        <taxon>Bacteria</taxon>
        <taxon>Pseudomonadati</taxon>
        <taxon>Pseudomonadota</taxon>
        <taxon>Gammaproteobacteria</taxon>
        <taxon>Enterobacterales</taxon>
        <taxon>Yersiniaceae</taxon>
        <taxon>Yersinia</taxon>
    </lineage>
</organism>